<keyword evidence="4 7" id="KW-0238">DNA-binding</keyword>
<feature type="compositionally biased region" description="Low complexity" evidence="8">
    <location>
        <begin position="229"/>
        <end position="246"/>
    </location>
</feature>
<feature type="domain" description="HMG box" evidence="9">
    <location>
        <begin position="1148"/>
        <end position="1216"/>
    </location>
</feature>
<protein>
    <recommendedName>
        <fullName evidence="9">HMG box domain-containing protein</fullName>
    </recommendedName>
</protein>
<keyword evidence="3" id="KW-0805">Transcription regulation</keyword>
<feature type="compositionally biased region" description="Polar residues" evidence="8">
    <location>
        <begin position="2235"/>
        <end position="2256"/>
    </location>
</feature>
<feature type="region of interest" description="Disordered" evidence="8">
    <location>
        <begin position="845"/>
        <end position="870"/>
    </location>
</feature>
<feature type="compositionally biased region" description="Polar residues" evidence="8">
    <location>
        <begin position="781"/>
        <end position="791"/>
    </location>
</feature>
<feature type="region of interest" description="Disordered" evidence="8">
    <location>
        <begin position="26"/>
        <end position="99"/>
    </location>
</feature>
<feature type="compositionally biased region" description="Low complexity" evidence="8">
    <location>
        <begin position="845"/>
        <end position="854"/>
    </location>
</feature>
<dbReference type="FunCoup" id="A0A7R8V5U0">
    <property type="interactions" value="1299"/>
</dbReference>
<dbReference type="InterPro" id="IPR032147">
    <property type="entry name" value="Cic_dom"/>
</dbReference>
<feature type="region of interest" description="Disordered" evidence="8">
    <location>
        <begin position="915"/>
        <end position="937"/>
    </location>
</feature>
<feature type="compositionally biased region" description="Low complexity" evidence="8">
    <location>
        <begin position="2257"/>
        <end position="2273"/>
    </location>
</feature>
<dbReference type="Pfam" id="PF00505">
    <property type="entry name" value="HMG_box"/>
    <property type="match status" value="1"/>
</dbReference>
<feature type="region of interest" description="Disordered" evidence="8">
    <location>
        <begin position="2229"/>
        <end position="2273"/>
    </location>
</feature>
<feature type="compositionally biased region" description="Polar residues" evidence="8">
    <location>
        <begin position="65"/>
        <end position="76"/>
    </location>
</feature>
<keyword evidence="2" id="KW-0597">Phosphoprotein</keyword>
<dbReference type="SUPFAM" id="SSF47095">
    <property type="entry name" value="HMG-box"/>
    <property type="match status" value="1"/>
</dbReference>
<evidence type="ECO:0000256" key="7">
    <source>
        <dbReference type="PROSITE-ProRule" id="PRU00267"/>
    </source>
</evidence>
<evidence type="ECO:0000313" key="10">
    <source>
        <dbReference type="EMBL" id="CAD7093416.1"/>
    </source>
</evidence>
<evidence type="ECO:0000256" key="4">
    <source>
        <dbReference type="ARBA" id="ARBA00023125"/>
    </source>
</evidence>
<evidence type="ECO:0000259" key="9">
    <source>
        <dbReference type="PROSITE" id="PS50118"/>
    </source>
</evidence>
<feature type="compositionally biased region" description="Polar residues" evidence="8">
    <location>
        <begin position="1087"/>
        <end position="1106"/>
    </location>
</feature>
<dbReference type="InParanoid" id="A0A7R8V5U0"/>
<evidence type="ECO:0000256" key="6">
    <source>
        <dbReference type="ARBA" id="ARBA00023242"/>
    </source>
</evidence>
<feature type="region of interest" description="Disordered" evidence="8">
    <location>
        <begin position="780"/>
        <end position="830"/>
    </location>
</feature>
<feature type="DNA-binding region" description="HMG box" evidence="7">
    <location>
        <begin position="1148"/>
        <end position="1216"/>
    </location>
</feature>
<feature type="compositionally biased region" description="Polar residues" evidence="8">
    <location>
        <begin position="2150"/>
        <end position="2167"/>
    </location>
</feature>
<gene>
    <name evidence="10" type="ORF">HERILL_LOCUS15700</name>
</gene>
<feature type="compositionally biased region" description="Low complexity" evidence="8">
    <location>
        <begin position="26"/>
        <end position="43"/>
    </location>
</feature>
<evidence type="ECO:0000256" key="3">
    <source>
        <dbReference type="ARBA" id="ARBA00023015"/>
    </source>
</evidence>
<evidence type="ECO:0000256" key="8">
    <source>
        <dbReference type="SAM" id="MobiDB-lite"/>
    </source>
</evidence>
<feature type="compositionally biased region" description="Basic and acidic residues" evidence="8">
    <location>
        <begin position="807"/>
        <end position="817"/>
    </location>
</feature>
<feature type="region of interest" description="Disordered" evidence="8">
    <location>
        <begin position="344"/>
        <end position="364"/>
    </location>
</feature>
<dbReference type="OrthoDB" id="10051111at2759"/>
<feature type="compositionally biased region" description="Acidic residues" evidence="8">
    <location>
        <begin position="1027"/>
        <end position="1037"/>
    </location>
</feature>
<dbReference type="InterPro" id="IPR036910">
    <property type="entry name" value="HMG_box_dom_sf"/>
</dbReference>
<reference evidence="10 11" key="1">
    <citation type="submission" date="2020-11" db="EMBL/GenBank/DDBJ databases">
        <authorList>
            <person name="Wallbank WR R."/>
            <person name="Pardo Diaz C."/>
            <person name="Kozak K."/>
            <person name="Martin S."/>
            <person name="Jiggins C."/>
            <person name="Moest M."/>
            <person name="Warren A I."/>
            <person name="Generalovic N T."/>
            <person name="Byers J.R.P. K."/>
            <person name="Montejo-Kovacevich G."/>
            <person name="Yen C E."/>
        </authorList>
    </citation>
    <scope>NUCLEOTIDE SEQUENCE [LARGE SCALE GENOMIC DNA]</scope>
</reference>
<feature type="compositionally biased region" description="Low complexity" evidence="8">
    <location>
        <begin position="693"/>
        <end position="711"/>
    </location>
</feature>
<dbReference type="InterPro" id="IPR058606">
    <property type="entry name" value="HTH_Cic_C"/>
</dbReference>
<evidence type="ECO:0000256" key="5">
    <source>
        <dbReference type="ARBA" id="ARBA00023163"/>
    </source>
</evidence>
<dbReference type="PANTHER" id="PTHR13059:SF13">
    <property type="entry name" value="PROTEIN CAPICUA HOMOLOG"/>
    <property type="match status" value="1"/>
</dbReference>
<feature type="region of interest" description="Disordered" evidence="8">
    <location>
        <begin position="2147"/>
        <end position="2174"/>
    </location>
</feature>
<feature type="compositionally biased region" description="Polar residues" evidence="8">
    <location>
        <begin position="1994"/>
        <end position="2003"/>
    </location>
</feature>
<accession>A0A7R8V5U0</accession>
<feature type="compositionally biased region" description="Basic and acidic residues" evidence="8">
    <location>
        <begin position="1300"/>
        <end position="1313"/>
    </location>
</feature>
<keyword evidence="11" id="KW-1185">Reference proteome</keyword>
<keyword evidence="1" id="KW-0678">Repressor</keyword>
<feature type="compositionally biased region" description="Polar residues" evidence="8">
    <location>
        <begin position="1057"/>
        <end position="1079"/>
    </location>
</feature>
<dbReference type="InterPro" id="IPR058607">
    <property type="entry name" value="HMG-box_Cic-like"/>
</dbReference>
<feature type="region of interest" description="Disordered" evidence="8">
    <location>
        <begin position="670"/>
        <end position="748"/>
    </location>
</feature>
<dbReference type="EMBL" id="LR899014">
    <property type="protein sequence ID" value="CAD7093416.1"/>
    <property type="molecule type" value="Genomic_DNA"/>
</dbReference>
<feature type="compositionally biased region" description="Polar residues" evidence="8">
    <location>
        <begin position="1287"/>
        <end position="1298"/>
    </location>
</feature>
<feature type="region of interest" description="Disordered" evidence="8">
    <location>
        <begin position="1742"/>
        <end position="1762"/>
    </location>
</feature>
<organism evidence="10 11">
    <name type="scientific">Hermetia illucens</name>
    <name type="common">Black soldier fly</name>
    <dbReference type="NCBI Taxonomy" id="343691"/>
    <lineage>
        <taxon>Eukaryota</taxon>
        <taxon>Metazoa</taxon>
        <taxon>Ecdysozoa</taxon>
        <taxon>Arthropoda</taxon>
        <taxon>Hexapoda</taxon>
        <taxon>Insecta</taxon>
        <taxon>Pterygota</taxon>
        <taxon>Neoptera</taxon>
        <taxon>Endopterygota</taxon>
        <taxon>Diptera</taxon>
        <taxon>Brachycera</taxon>
        <taxon>Stratiomyomorpha</taxon>
        <taxon>Stratiomyidae</taxon>
        <taxon>Hermetiinae</taxon>
        <taxon>Hermetia</taxon>
    </lineage>
</organism>
<dbReference type="SMART" id="SM00398">
    <property type="entry name" value="HMG"/>
    <property type="match status" value="1"/>
</dbReference>
<dbReference type="GO" id="GO:0000981">
    <property type="term" value="F:DNA-binding transcription factor activity, RNA polymerase II-specific"/>
    <property type="evidence" value="ECO:0007669"/>
    <property type="project" value="TreeGrafter"/>
</dbReference>
<name>A0A7R8V5U0_HERIL</name>
<evidence type="ECO:0000256" key="1">
    <source>
        <dbReference type="ARBA" id="ARBA00022491"/>
    </source>
</evidence>
<feature type="compositionally biased region" description="Low complexity" evidence="8">
    <location>
        <begin position="1039"/>
        <end position="1050"/>
    </location>
</feature>
<dbReference type="Proteomes" id="UP000594454">
    <property type="component" value="Chromosome 6"/>
</dbReference>
<feature type="compositionally biased region" description="Pro residues" evidence="8">
    <location>
        <begin position="921"/>
        <end position="933"/>
    </location>
</feature>
<feature type="compositionally biased region" description="Polar residues" evidence="8">
    <location>
        <begin position="2010"/>
        <end position="2036"/>
    </location>
</feature>
<dbReference type="Pfam" id="PF25981">
    <property type="entry name" value="HTH_Cic_C"/>
    <property type="match status" value="1"/>
</dbReference>
<dbReference type="InterPro" id="IPR052412">
    <property type="entry name" value="CC-Dev_Transcription_Reg"/>
</dbReference>
<dbReference type="PANTHER" id="PTHR13059">
    <property type="entry name" value="HMG-BOX TRANSCRIPTION FACTOR BBX"/>
    <property type="match status" value="1"/>
</dbReference>
<sequence>MHVPSLTSNINYTNVTVSTSASSSAQGATASSVGGGQAHAQSHQQHHRQVTQQYQQRHQKVQLHHNQQQPLPKQQHSALPLSAPPCSSPASSSSTLTSSSGYFNPPSLSSASLTCSTSSYPTTTTSISALSQQQQLVPTLSATTGIVAENNRNNSIGSKSNQQQRHGNVLQECDTEEEIPASVISSIGTINCQQTTSHQIFLVSTASKPSHTNGSAGIYEDRREDPASTGGTTIQLTPQQQITNPTSSSPFKMVISQPMSNQPRPHPKKRKFNPADLEETPKTHASPSLSSSNGGASGVGGGGTYKNGSYSMSAESNTNERNYAPASDIVYSSRATTITPAACTESTARSAPHPSQIVRTIHPHSYGDGGEKKFIVASSPSSYKLMPHTNQLPSTAEIIDLKEWTNTRVLALTNGYYAPGVIRKTDENNSVLVEFDSPDNCTEMYSDVFTSRIFHVILDASPSAAQIAQGTKVCVRTQIEGRAEHVFIEGTVIQVHAVTKQFSVQTRDGIQKLVKRADLRLLLPPWWDELNDVSSPNKLDMMDRGHRISSKSHSSAIVGNESNIIYGSSRPDLGKSVTPATYVTRYEQSGNASHLQLHHVLPTVQPSNDEYYRTASTSPLQSSNIIVENSGQQPTVAGGGSIPEIIVSQGMQANISPSDDLRARHQRNYDEYESDDELGRGEIPFGDGDVEKLSGSSKRSSMQSRGSTSSLLDQRLTPRSQQATPRSQAATPHRFKKGDVVQSESGVRKKFNGKQWRRLCSNQQCTKESQRRGYCSRHLNQKGNALRSSGPSRFPSDIGSRSSSKTQVDEETSRDSETSPQYRVRTRYDPEETDVANMLVSLSSSRSATPSFSSPTNHVTSPMNTTQSPVPVTNRQHFFTPIGGPAPSQETIIKWKNSASPVYSGYQVIRPESVRPQQTVQPPPPAPPAPVQPTPVAHTTSVIRISPASSNNYQSFHPVIGDPTHLVPLLPATEKPAPKNGINQGSTYAWHSLLPVIDSPAKTQTKLVATPTSKAATPPPLEPPIKDEDDQMDDDVFEPAPASSTPTSSTYRPVLYSASSITSGSNTYSTIKENGNSSDTEAHSHDQQMNTSDTLTNSGKTTSNQPKPVESDSGAGNAGANLTKRRTQSLSALQNAKEPGSPCTKGKIRRPMNAFMIFSKKHRKLVHKKHPNQDNRTVSKILGEWWYALKPEEKAKYHDLASAVKDAHFKAHPEWKWCSKDRRKSSSSTKDARDRTDSVDGVDSLDEKSPTTPADHQVPSGADIPLTIAAYNSTEEIDVTTIKDETSSQFKESMSNNKIYGDHNKNTNDGREDLMSDDEQMVISEDCHGNQNEHVKIDLQCAEKVTDSDVEDNVFESNNYNNDKHSESNEGKKVLENNNLLYTNSNEIQSNEECKANDRDITLKPKPIKARNVESNVVTYQPVPSIYSSPKNPIGVTPFQPTGGAFKTMPASPKSALKMPNEIKQEDDPKTPIHIKQEVQSPYNINGVATVFTFTAPHDQIHPDAGKNSRDYGTNGTQHHAYLLQHALPGSGTVEAFVNSNNIQSTGSKGKFEAAAGTKLANHHTKLINETHENHESSSSTLASLAEPLPKLSSTAYTNTLNTNSSVNPPTSTNNNCAYTTTIVLTNCNNALRNQHNIPAQNDNRNHIVSQLSNNNPHQAGCDADTSLQLKLDSLNEIIQSSSSTSNVFDAIILDAINLNGIRSKALFDAKETPNDNKITLEQKSPSAGIILLASSSLSDLMTSAPSSNIQPPQSSSLPISSLSSSNSLASTHFTNTLSEPRNDIINHCSSTNAKNDINNKYLVNDKSSLKNHAIFMINPTTINTAHVTPTATTPQHPQQQQAQSIPTNQLIGQKHIMVQLNNSSKLAFLPVSRQNILTSASNVMSSTCLPVHTVSNPNNKTPNTVQYVLSKGIVLQNYDQPPPDSPLYKNLPATPKSLSEGMKSTVNSDSGADADKQQSDNDCDEPETKFVLAPTPAQLGQAPLQRRLAKSGETPQSHSSTDPPIMINLPTTIHSTVSSLPTPNSASGNEYQSQISPTKKPFSKKPKTDDMDNVLKQVDFEKKFESLPQFKPADCQSPSAISVPNSPRIYSTNYKKKNMIQKIQGEDEPLSAGALPTSTASSTYVGGTRFFGPDFNIEQLRGDMEAENTGRSPRTPQTPLQSARSQDANEKGHRKILEQRRQLVMQLFSEHGMFPSAPATVKFQAEHSHIFPRRQDLQLKIREVRQKYMGQPGFTPQSAGPTTPIETSTGHSGDLSQQQQSQLQQQQMPQSQ</sequence>
<feature type="compositionally biased region" description="Low complexity" evidence="8">
    <location>
        <begin position="88"/>
        <end position="99"/>
    </location>
</feature>
<feature type="region of interest" description="Disordered" evidence="8">
    <location>
        <begin position="1007"/>
        <end position="1150"/>
    </location>
</feature>
<dbReference type="GO" id="GO:0000977">
    <property type="term" value="F:RNA polymerase II transcription regulatory region sequence-specific DNA binding"/>
    <property type="evidence" value="ECO:0007669"/>
    <property type="project" value="TreeGrafter"/>
</dbReference>
<feature type="region of interest" description="Disordered" evidence="8">
    <location>
        <begin position="207"/>
        <end position="300"/>
    </location>
</feature>
<proteinExistence type="predicted"/>
<dbReference type="GO" id="GO:0005634">
    <property type="term" value="C:nucleus"/>
    <property type="evidence" value="ECO:0007669"/>
    <property type="project" value="UniProtKB-UniRule"/>
</dbReference>
<keyword evidence="6 7" id="KW-0539">Nucleus</keyword>
<dbReference type="InterPro" id="IPR009071">
    <property type="entry name" value="HMG_box_dom"/>
</dbReference>
<feature type="region of interest" description="Disordered" evidence="8">
    <location>
        <begin position="1220"/>
        <end position="1262"/>
    </location>
</feature>
<dbReference type="Gene3D" id="1.10.30.10">
    <property type="entry name" value="High mobility group box domain"/>
    <property type="match status" value="1"/>
</dbReference>
<dbReference type="CDD" id="cd21990">
    <property type="entry name" value="HMG-box_CIC-like"/>
    <property type="match status" value="1"/>
</dbReference>
<keyword evidence="5" id="KW-0804">Transcription</keyword>
<dbReference type="PROSITE" id="PS50118">
    <property type="entry name" value="HMG_BOX_2"/>
    <property type="match status" value="1"/>
</dbReference>
<dbReference type="FunFam" id="1.10.30.10:FF:000010">
    <property type="entry name" value="Capicua transcriptional repressor b"/>
    <property type="match status" value="1"/>
</dbReference>
<evidence type="ECO:0000256" key="2">
    <source>
        <dbReference type="ARBA" id="ARBA00022553"/>
    </source>
</evidence>
<evidence type="ECO:0000313" key="11">
    <source>
        <dbReference type="Proteomes" id="UP000594454"/>
    </source>
</evidence>
<feature type="region of interest" description="Disordered" evidence="8">
    <location>
        <begin position="1917"/>
        <end position="2051"/>
    </location>
</feature>
<feature type="compositionally biased region" description="Polar residues" evidence="8">
    <location>
        <begin position="855"/>
        <end position="870"/>
    </location>
</feature>
<feature type="region of interest" description="Disordered" evidence="8">
    <location>
        <begin position="1286"/>
        <end position="1313"/>
    </location>
</feature>
<dbReference type="Pfam" id="PF16090">
    <property type="entry name" value="DUF4819"/>
    <property type="match status" value="1"/>
</dbReference>
<feature type="compositionally biased region" description="Polar residues" evidence="8">
    <location>
        <begin position="717"/>
        <end position="730"/>
    </location>
</feature>